<feature type="transmembrane region" description="Helical" evidence="2">
    <location>
        <begin position="50"/>
        <end position="69"/>
    </location>
</feature>
<evidence type="ECO:0000313" key="4">
    <source>
        <dbReference type="Proteomes" id="UP000239485"/>
    </source>
</evidence>
<feature type="region of interest" description="Disordered" evidence="1">
    <location>
        <begin position="179"/>
        <end position="307"/>
    </location>
</feature>
<sequence length="307" mass="30028">MSAQTPPPTQSPRDPRRGAAAPPVPAPREQGDVGAPAGPAPEPAPATLTLNWVQIVGGALAAVTAAVLLSTLRSLGWVGTLLGAGIGSLAASVGTAVYAHYLARSRQRLVEAARRARRGSGGPPDAEAEAVLREALRQERAVAPRGSRALRYGAVPAVGAFLLAVAVIAGFEFATGQSLAARTGGAERDATSTEQRVDRGVFGVPLQRSVPAPAEPAPTGPATDPAVEPSASPTGSPGASTSTSPSTSPSTSGSPSSGGAPTGTPGPSATSGTPAPAPGSDSGPTSTTTADPAGSAPDQPAPEPPLP</sequence>
<dbReference type="RefSeq" id="WP_104431067.1">
    <property type="nucleotide sequence ID" value="NZ_PTJD01000001.1"/>
</dbReference>
<feature type="compositionally biased region" description="Pro residues" evidence="1">
    <location>
        <begin position="1"/>
        <end position="10"/>
    </location>
</feature>
<feature type="compositionally biased region" description="Low complexity" evidence="1">
    <location>
        <begin position="220"/>
        <end position="298"/>
    </location>
</feature>
<gene>
    <name evidence="3" type="ORF">CLV92_101402</name>
</gene>
<dbReference type="EMBL" id="PTJD01000001">
    <property type="protein sequence ID" value="PPK98702.1"/>
    <property type="molecule type" value="Genomic_DNA"/>
</dbReference>
<keyword evidence="2" id="KW-1133">Transmembrane helix</keyword>
<dbReference type="OrthoDB" id="3542684at2"/>
<keyword evidence="2" id="KW-0472">Membrane</keyword>
<reference evidence="3 4" key="1">
    <citation type="submission" date="2018-02" db="EMBL/GenBank/DDBJ databases">
        <title>Genomic Encyclopedia of Archaeal and Bacterial Type Strains, Phase II (KMG-II): from individual species to whole genera.</title>
        <authorList>
            <person name="Goeker M."/>
        </authorList>
    </citation>
    <scope>NUCLEOTIDE SEQUENCE [LARGE SCALE GENOMIC DNA]</scope>
    <source>
        <strain evidence="3 4">DSM 22857</strain>
    </source>
</reference>
<dbReference type="Proteomes" id="UP000239485">
    <property type="component" value="Unassembled WGS sequence"/>
</dbReference>
<evidence type="ECO:0000256" key="2">
    <source>
        <dbReference type="SAM" id="Phobius"/>
    </source>
</evidence>
<feature type="transmembrane region" description="Helical" evidence="2">
    <location>
        <begin position="75"/>
        <end position="99"/>
    </location>
</feature>
<feature type="compositionally biased region" description="Basic and acidic residues" evidence="1">
    <location>
        <begin position="185"/>
        <end position="199"/>
    </location>
</feature>
<comment type="caution">
    <text evidence="3">The sequence shown here is derived from an EMBL/GenBank/DDBJ whole genome shotgun (WGS) entry which is preliminary data.</text>
</comment>
<evidence type="ECO:0000256" key="1">
    <source>
        <dbReference type="SAM" id="MobiDB-lite"/>
    </source>
</evidence>
<dbReference type="AlphaFoldDB" id="A0A2S6IWH1"/>
<protein>
    <submittedName>
        <fullName evidence="3">Uncharacterized protein</fullName>
    </submittedName>
</protein>
<keyword evidence="4" id="KW-1185">Reference proteome</keyword>
<organism evidence="3 4">
    <name type="scientific">Kineococcus xinjiangensis</name>
    <dbReference type="NCBI Taxonomy" id="512762"/>
    <lineage>
        <taxon>Bacteria</taxon>
        <taxon>Bacillati</taxon>
        <taxon>Actinomycetota</taxon>
        <taxon>Actinomycetes</taxon>
        <taxon>Kineosporiales</taxon>
        <taxon>Kineosporiaceae</taxon>
        <taxon>Kineococcus</taxon>
    </lineage>
</organism>
<proteinExistence type="predicted"/>
<feature type="region of interest" description="Disordered" evidence="1">
    <location>
        <begin position="1"/>
        <end position="42"/>
    </location>
</feature>
<evidence type="ECO:0000313" key="3">
    <source>
        <dbReference type="EMBL" id="PPK98702.1"/>
    </source>
</evidence>
<keyword evidence="2" id="KW-0812">Transmembrane</keyword>
<name>A0A2S6IWH1_9ACTN</name>
<feature type="transmembrane region" description="Helical" evidence="2">
    <location>
        <begin position="149"/>
        <end position="171"/>
    </location>
</feature>
<accession>A0A2S6IWH1</accession>